<reference evidence="1" key="1">
    <citation type="submission" date="2023-11" db="EMBL/GenBank/DDBJ databases">
        <title>Genome sequence of Cyanobacterium aponinum BCRC AL20115.</title>
        <authorList>
            <person name="Chang H.-Y."/>
            <person name="Lin K.-M."/>
            <person name="Hsueh H.-T."/>
            <person name="Chu H.-A."/>
            <person name="Kuo C.-H."/>
        </authorList>
    </citation>
    <scope>NUCLEOTIDE SEQUENCE</scope>
    <source>
        <strain evidence="1">AL20115</strain>
    </source>
</reference>
<proteinExistence type="predicted"/>
<dbReference type="RefSeq" id="WP_320002160.1">
    <property type="nucleotide sequence ID" value="NZ_CP138348.1"/>
</dbReference>
<name>A0AAF1C3N7_9CHRO</name>
<keyword evidence="1" id="KW-0645">Protease</keyword>
<dbReference type="Pfam" id="PF13620">
    <property type="entry name" value="CarboxypepD_reg"/>
    <property type="match status" value="1"/>
</dbReference>
<dbReference type="InterPro" id="IPR013783">
    <property type="entry name" value="Ig-like_fold"/>
</dbReference>
<keyword evidence="1" id="KW-0378">Hydrolase</keyword>
<protein>
    <submittedName>
        <fullName evidence="1">Carboxypeptidase-like regulatory domain-containing protein</fullName>
    </submittedName>
</protein>
<dbReference type="Gene3D" id="2.60.40.10">
    <property type="entry name" value="Immunoglobulins"/>
    <property type="match status" value="1"/>
</dbReference>
<accession>A0AAF1C3N7</accession>
<evidence type="ECO:0000313" key="1">
    <source>
        <dbReference type="EMBL" id="WPF90068.1"/>
    </source>
</evidence>
<dbReference type="GO" id="GO:0004180">
    <property type="term" value="F:carboxypeptidase activity"/>
    <property type="evidence" value="ECO:0007669"/>
    <property type="project" value="UniProtKB-KW"/>
</dbReference>
<keyword evidence="1" id="KW-0121">Carboxypeptidase</keyword>
<sequence length="179" mass="19188">MKLRTLSSLGLGLVLASVIHQPKTSAHGVAIDYQATEAIAIQAKYDSGKPMSNAQVVVYAPNNPTQAWQTGVTDSDGKFTFVPEPNVNGNWTIKVRSAGHGSVVNIPIEPLQAENDHQIQEEISENPNTNLGQSPRASSSITGELSTPQKILMALTGSWGFVGTALFFSRKKQESKVSN</sequence>
<dbReference type="SUPFAM" id="SSF49373">
    <property type="entry name" value="Invasin/intimin cell-adhesion fragments"/>
    <property type="match status" value="1"/>
</dbReference>
<gene>
    <name evidence="1" type="ORF">SAY89_07320</name>
</gene>
<dbReference type="AlphaFoldDB" id="A0AAF1C3N7"/>
<organism evidence="1">
    <name type="scientific">Cyanobacterium aponinum AL20115</name>
    <dbReference type="NCBI Taxonomy" id="3090662"/>
    <lineage>
        <taxon>Bacteria</taxon>
        <taxon>Bacillati</taxon>
        <taxon>Cyanobacteriota</taxon>
        <taxon>Cyanophyceae</taxon>
        <taxon>Oscillatoriophycideae</taxon>
        <taxon>Chroococcales</taxon>
        <taxon>Geminocystaceae</taxon>
        <taxon>Cyanobacterium</taxon>
    </lineage>
</organism>
<dbReference type="EMBL" id="CP138348">
    <property type="protein sequence ID" value="WPF90068.1"/>
    <property type="molecule type" value="Genomic_DNA"/>
</dbReference>
<dbReference type="InterPro" id="IPR008964">
    <property type="entry name" value="Invasin/intimin_cell_adhesion"/>
</dbReference>